<dbReference type="AlphaFoldDB" id="A0ABD3M153"/>
<keyword evidence="5 9" id="KW-0694">RNA-binding</keyword>
<feature type="domain" description="Sm" evidence="12">
    <location>
        <begin position="8"/>
        <end position="81"/>
    </location>
</feature>
<dbReference type="GO" id="GO:0000956">
    <property type="term" value="P:nuclear-transcribed mRNA catabolic process"/>
    <property type="evidence" value="ECO:0007669"/>
    <property type="project" value="UniProtKB-UniRule"/>
</dbReference>
<sequence length="162" mass="16711">MFMSASGLPLSLLKASTSLPLLVELKSGTTYNGRLQSCDTYMNINLREVVCTSKDGDRFWKLNECYIRGSSIKYLRLPEEAVERVVEEEGGRQWHGSSASGRGGGGGGRGGREGGGRGRGGRGGASGGGRGGRGGGGGRMGGRGGRGGGRGRDDSGGRGRRT</sequence>
<gene>
    <name evidence="9" type="primary">LSM4</name>
    <name evidence="13" type="ORF">ACHAWU_000370</name>
</gene>
<evidence type="ECO:0000259" key="12">
    <source>
        <dbReference type="PROSITE" id="PS52002"/>
    </source>
</evidence>
<organism evidence="13 14">
    <name type="scientific">Discostella pseudostelligera</name>
    <dbReference type="NCBI Taxonomy" id="259834"/>
    <lineage>
        <taxon>Eukaryota</taxon>
        <taxon>Sar</taxon>
        <taxon>Stramenopiles</taxon>
        <taxon>Ochrophyta</taxon>
        <taxon>Bacillariophyta</taxon>
        <taxon>Coscinodiscophyceae</taxon>
        <taxon>Thalassiosirophycidae</taxon>
        <taxon>Stephanodiscales</taxon>
        <taxon>Stephanodiscaceae</taxon>
        <taxon>Discostella</taxon>
    </lineage>
</organism>
<comment type="caution">
    <text evidence="13">The sequence shown here is derived from an EMBL/GenBank/DDBJ whole genome shotgun (WGS) entry which is preliminary data.</text>
</comment>
<dbReference type="Gene3D" id="2.30.30.100">
    <property type="match status" value="1"/>
</dbReference>
<protein>
    <recommendedName>
        <fullName evidence="9">U6 snRNA-associated Sm-like protein LSm4</fullName>
    </recommendedName>
</protein>
<dbReference type="SUPFAM" id="SSF50182">
    <property type="entry name" value="Sm-like ribonucleoproteins"/>
    <property type="match status" value="1"/>
</dbReference>
<dbReference type="CDD" id="cd01723">
    <property type="entry name" value="LSm4"/>
    <property type="match status" value="1"/>
</dbReference>
<keyword evidence="7 9" id="KW-0539">Nucleus</keyword>
<evidence type="ECO:0000256" key="9">
    <source>
        <dbReference type="RuleBase" id="RU365049"/>
    </source>
</evidence>
<feature type="compositionally biased region" description="Gly residues" evidence="10">
    <location>
        <begin position="117"/>
        <end position="148"/>
    </location>
</feature>
<reference evidence="13 14" key="1">
    <citation type="submission" date="2024-10" db="EMBL/GenBank/DDBJ databases">
        <title>Updated reference genomes for cyclostephanoid diatoms.</title>
        <authorList>
            <person name="Roberts W.R."/>
            <person name="Alverson A.J."/>
        </authorList>
    </citation>
    <scope>NUCLEOTIDE SEQUENCE [LARGE SCALE GENOMIC DNA]</scope>
    <source>
        <strain evidence="13 14">AJA232-27</strain>
    </source>
</reference>
<feature type="compositionally biased region" description="Basic and acidic residues" evidence="10">
    <location>
        <begin position="150"/>
        <end position="162"/>
    </location>
</feature>
<evidence type="ECO:0000313" key="14">
    <source>
        <dbReference type="Proteomes" id="UP001530293"/>
    </source>
</evidence>
<evidence type="ECO:0000256" key="4">
    <source>
        <dbReference type="ARBA" id="ARBA00022728"/>
    </source>
</evidence>
<dbReference type="GO" id="GO:0008380">
    <property type="term" value="P:RNA splicing"/>
    <property type="evidence" value="ECO:0007669"/>
    <property type="project" value="UniProtKB-KW"/>
</dbReference>
<evidence type="ECO:0000256" key="2">
    <source>
        <dbReference type="ARBA" id="ARBA00006850"/>
    </source>
</evidence>
<evidence type="ECO:0000256" key="5">
    <source>
        <dbReference type="ARBA" id="ARBA00022884"/>
    </source>
</evidence>
<dbReference type="InterPro" id="IPR027141">
    <property type="entry name" value="LSm4/Sm_D1/D3"/>
</dbReference>
<evidence type="ECO:0000313" key="13">
    <source>
        <dbReference type="EMBL" id="KAL3757729.1"/>
    </source>
</evidence>
<keyword evidence="11" id="KW-0732">Signal</keyword>
<evidence type="ECO:0000256" key="11">
    <source>
        <dbReference type="SAM" id="SignalP"/>
    </source>
</evidence>
<keyword evidence="8 9" id="KW-0687">Ribonucleoprotein</keyword>
<evidence type="ECO:0000256" key="1">
    <source>
        <dbReference type="ARBA" id="ARBA00004123"/>
    </source>
</evidence>
<dbReference type="SMART" id="SM00651">
    <property type="entry name" value="Sm"/>
    <property type="match status" value="1"/>
</dbReference>
<dbReference type="PANTHER" id="PTHR23338">
    <property type="entry name" value="SMALL NUCLEAR RIBONUCLEOPROTEIN SM"/>
    <property type="match status" value="1"/>
</dbReference>
<comment type="subcellular location">
    <subcellularLocation>
        <location evidence="1 9">Nucleus</location>
    </subcellularLocation>
</comment>
<dbReference type="InterPro" id="IPR047575">
    <property type="entry name" value="Sm"/>
</dbReference>
<evidence type="ECO:0000256" key="10">
    <source>
        <dbReference type="SAM" id="MobiDB-lite"/>
    </source>
</evidence>
<evidence type="ECO:0000256" key="8">
    <source>
        <dbReference type="ARBA" id="ARBA00023274"/>
    </source>
</evidence>
<evidence type="ECO:0000256" key="6">
    <source>
        <dbReference type="ARBA" id="ARBA00023187"/>
    </source>
</evidence>
<name>A0ABD3M153_9STRA</name>
<dbReference type="Pfam" id="PF01423">
    <property type="entry name" value="LSM"/>
    <property type="match status" value="1"/>
</dbReference>
<dbReference type="GO" id="GO:0006397">
    <property type="term" value="P:mRNA processing"/>
    <property type="evidence" value="ECO:0007669"/>
    <property type="project" value="UniProtKB-KW"/>
</dbReference>
<evidence type="ECO:0000256" key="3">
    <source>
        <dbReference type="ARBA" id="ARBA00022664"/>
    </source>
</evidence>
<dbReference type="InterPro" id="IPR001163">
    <property type="entry name" value="Sm_dom_euk/arc"/>
</dbReference>
<feature type="chain" id="PRO_5044745582" description="U6 snRNA-associated Sm-like protein LSm4" evidence="11">
    <location>
        <begin position="19"/>
        <end position="162"/>
    </location>
</feature>
<dbReference type="GO" id="GO:0003723">
    <property type="term" value="F:RNA binding"/>
    <property type="evidence" value="ECO:0007669"/>
    <property type="project" value="UniProtKB-KW"/>
</dbReference>
<evidence type="ECO:0000256" key="7">
    <source>
        <dbReference type="ARBA" id="ARBA00023242"/>
    </source>
</evidence>
<keyword evidence="3 9" id="KW-0507">mRNA processing</keyword>
<dbReference type="PROSITE" id="PS52002">
    <property type="entry name" value="SM"/>
    <property type="match status" value="1"/>
</dbReference>
<dbReference type="InterPro" id="IPR034101">
    <property type="entry name" value="Lsm4"/>
</dbReference>
<dbReference type="Proteomes" id="UP001530293">
    <property type="component" value="Unassembled WGS sequence"/>
</dbReference>
<dbReference type="InterPro" id="IPR010920">
    <property type="entry name" value="LSM_dom_sf"/>
</dbReference>
<feature type="signal peptide" evidence="11">
    <location>
        <begin position="1"/>
        <end position="18"/>
    </location>
</feature>
<dbReference type="EMBL" id="JALLBG020000254">
    <property type="protein sequence ID" value="KAL3757729.1"/>
    <property type="molecule type" value="Genomic_DNA"/>
</dbReference>
<comment type="similarity">
    <text evidence="2 9">Belongs to the snRNP Sm proteins family.</text>
</comment>
<feature type="region of interest" description="Disordered" evidence="10">
    <location>
        <begin position="86"/>
        <end position="162"/>
    </location>
</feature>
<proteinExistence type="inferred from homology"/>
<keyword evidence="6 9" id="KW-0508">mRNA splicing</keyword>
<comment type="function">
    <text evidence="9">Binds specifically to the 3'-terminal U-tract of U6 snRNA.</text>
</comment>
<accession>A0ABD3M153</accession>
<dbReference type="GO" id="GO:0005681">
    <property type="term" value="C:spliceosomal complex"/>
    <property type="evidence" value="ECO:0007669"/>
    <property type="project" value="UniProtKB-UniRule"/>
</dbReference>
<comment type="subunit">
    <text evidence="9">LSm subunits form a heteromer with a doughnut shape.</text>
</comment>
<keyword evidence="14" id="KW-1185">Reference proteome</keyword>
<keyword evidence="4 9" id="KW-0747">Spliceosome</keyword>
<dbReference type="PRINTS" id="PR01228">
    <property type="entry name" value="EGGSHELL"/>
</dbReference>